<evidence type="ECO:0000313" key="2">
    <source>
        <dbReference type="Proteomes" id="UP000535589"/>
    </source>
</evidence>
<reference evidence="1 2" key="1">
    <citation type="submission" date="2020-04" db="EMBL/GenBank/DDBJ databases">
        <title>Vibrio sp. SM6, a novel species isolated from seawater.</title>
        <authorList>
            <person name="Wang X."/>
        </authorList>
    </citation>
    <scope>NUCLEOTIDE SEQUENCE [LARGE SCALE GENOMIC DNA]</scope>
    <source>
        <strain evidence="1 2">SM6</strain>
    </source>
</reference>
<name>A0A7X8TRS8_9VIBR</name>
<keyword evidence="2" id="KW-1185">Reference proteome</keyword>
<gene>
    <name evidence="1" type="ORF">HGP28_08970</name>
</gene>
<evidence type="ECO:0000313" key="1">
    <source>
        <dbReference type="EMBL" id="NLS13018.1"/>
    </source>
</evidence>
<dbReference type="RefSeq" id="WP_168836110.1">
    <property type="nucleotide sequence ID" value="NZ_JABAIK010000007.1"/>
</dbReference>
<sequence>MLQKRTSGRPASDDKTIFAVYDQAKTYTNVSVAKQNGISLSTVSRFKRIVKNDPDRFQEYMTKEEYAVLKYKKDIKGK</sequence>
<evidence type="ECO:0008006" key="3">
    <source>
        <dbReference type="Google" id="ProtNLM"/>
    </source>
</evidence>
<dbReference type="AlphaFoldDB" id="A0A7X8TRS8"/>
<organism evidence="1 2">
    <name type="scientific">Vibrio agarilyticus</name>
    <dbReference type="NCBI Taxonomy" id="2726741"/>
    <lineage>
        <taxon>Bacteria</taxon>
        <taxon>Pseudomonadati</taxon>
        <taxon>Pseudomonadota</taxon>
        <taxon>Gammaproteobacteria</taxon>
        <taxon>Vibrionales</taxon>
        <taxon>Vibrionaceae</taxon>
        <taxon>Vibrio</taxon>
    </lineage>
</organism>
<comment type="caution">
    <text evidence="1">The sequence shown here is derived from an EMBL/GenBank/DDBJ whole genome shotgun (WGS) entry which is preliminary data.</text>
</comment>
<accession>A0A7X8TRS8</accession>
<dbReference type="EMBL" id="JABAIK010000007">
    <property type="protein sequence ID" value="NLS13018.1"/>
    <property type="molecule type" value="Genomic_DNA"/>
</dbReference>
<dbReference type="Proteomes" id="UP000535589">
    <property type="component" value="Unassembled WGS sequence"/>
</dbReference>
<protein>
    <recommendedName>
        <fullName evidence="3">HTH psq-type domain-containing protein</fullName>
    </recommendedName>
</protein>
<proteinExistence type="predicted"/>